<gene>
    <name evidence="1" type="ORF">I5L03_10075</name>
</gene>
<evidence type="ECO:0000313" key="2">
    <source>
        <dbReference type="Proteomes" id="UP000602442"/>
    </source>
</evidence>
<proteinExistence type="predicted"/>
<reference evidence="1 2" key="1">
    <citation type="submission" date="2020-11" db="EMBL/GenBank/DDBJ databases">
        <title>Erythrobacter sediminis sp. nov., a marine bacterium from a tidal flat of Garorim Bay.</title>
        <authorList>
            <person name="Kim D."/>
            <person name="Yoo Y."/>
            <person name="Kim J.-J."/>
        </authorList>
    </citation>
    <scope>NUCLEOTIDE SEQUENCE [LARGE SCALE GENOMIC DNA]</scope>
    <source>
        <strain evidence="1 2">JGD-13</strain>
    </source>
</reference>
<dbReference type="RefSeq" id="WP_197921656.1">
    <property type="nucleotide sequence ID" value="NZ_CAWPTA010000008.1"/>
</dbReference>
<evidence type="ECO:0000313" key="1">
    <source>
        <dbReference type="EMBL" id="MBH5322930.1"/>
    </source>
</evidence>
<dbReference type="Proteomes" id="UP000602442">
    <property type="component" value="Unassembled WGS sequence"/>
</dbReference>
<dbReference type="EMBL" id="JAEANY010000003">
    <property type="protein sequence ID" value="MBH5322930.1"/>
    <property type="molecule type" value="Genomic_DNA"/>
</dbReference>
<organism evidence="1 2">
    <name type="scientific">Aurantiacibacter sediminis</name>
    <dbReference type="NCBI Taxonomy" id="2793064"/>
    <lineage>
        <taxon>Bacteria</taxon>
        <taxon>Pseudomonadati</taxon>
        <taxon>Pseudomonadota</taxon>
        <taxon>Alphaproteobacteria</taxon>
        <taxon>Sphingomonadales</taxon>
        <taxon>Erythrobacteraceae</taxon>
        <taxon>Aurantiacibacter</taxon>
    </lineage>
</organism>
<sequence>MPINPDRDVPDRPGRACCALAAADRCAVAFRHVRGAADARPADLGAVAYPHSADDWASLRAVAAVGALPDHFGEAARPVADVAADPLGHCGADDLPDHPDADARRAADAAVALRAGAAAGDLPDHYAVADLRGHCDAAARHGVADHGCGLPGHRADRGLPCLAC</sequence>
<keyword evidence="2" id="KW-1185">Reference proteome</keyword>
<accession>A0ABS0N565</accession>
<name>A0ABS0N565_9SPHN</name>
<comment type="caution">
    <text evidence="1">The sequence shown here is derived from an EMBL/GenBank/DDBJ whole genome shotgun (WGS) entry which is preliminary data.</text>
</comment>
<protein>
    <submittedName>
        <fullName evidence="1">Uncharacterized protein</fullName>
    </submittedName>
</protein>